<dbReference type="Gene3D" id="1.20.1270.60">
    <property type="entry name" value="Arfaptin homology (AH) domain/BAR domain"/>
    <property type="match status" value="1"/>
</dbReference>
<evidence type="ECO:0000313" key="2">
    <source>
        <dbReference type="Proteomes" id="UP000311382"/>
    </source>
</evidence>
<gene>
    <name evidence="1" type="ORF">DMC30DRAFT_416099</name>
</gene>
<name>A0A5C5FYL4_9BASI</name>
<organism evidence="1 2">
    <name type="scientific">Rhodotorula diobovata</name>
    <dbReference type="NCBI Taxonomy" id="5288"/>
    <lineage>
        <taxon>Eukaryota</taxon>
        <taxon>Fungi</taxon>
        <taxon>Dikarya</taxon>
        <taxon>Basidiomycota</taxon>
        <taxon>Pucciniomycotina</taxon>
        <taxon>Microbotryomycetes</taxon>
        <taxon>Sporidiobolales</taxon>
        <taxon>Sporidiobolaceae</taxon>
        <taxon>Rhodotorula</taxon>
    </lineage>
</organism>
<accession>A0A5C5FYL4</accession>
<dbReference type="InterPro" id="IPR027267">
    <property type="entry name" value="AH/BAR_dom_sf"/>
</dbReference>
<dbReference type="SUPFAM" id="SSF103657">
    <property type="entry name" value="BAR/IMD domain-like"/>
    <property type="match status" value="1"/>
</dbReference>
<dbReference type="STRING" id="5288.A0A5C5FYL4"/>
<dbReference type="OrthoDB" id="5549748at2759"/>
<reference evidence="1 2" key="1">
    <citation type="submission" date="2019-03" db="EMBL/GenBank/DDBJ databases">
        <title>Rhodosporidium diobovatum UCD-FST 08-225 genome sequencing, assembly, and annotation.</title>
        <authorList>
            <person name="Fakankun I.U."/>
            <person name="Fristensky B."/>
            <person name="Levin D.B."/>
        </authorList>
    </citation>
    <scope>NUCLEOTIDE SEQUENCE [LARGE SCALE GENOMIC DNA]</scope>
    <source>
        <strain evidence="1 2">UCD-FST 08-225</strain>
    </source>
</reference>
<sequence length="324" mass="34609">NIASSLQSVAGQAASTVQGATTNINLNDAQKNLSKGFANFSQTVKERTGRIDNDDVTELPQEYLDLERRVDGLRAAHTKLLAVARVYEAGSYDYPTNLTESATEIGGSIAHNLSAWAAAATKGTNLPQPSVHDKPTTYQKTLPHALSRAAASGAVEVGPGRLADVLKTYAVAQDKVGAARTRMDGEIATSFLPPWSATLNTSLQAALKARQVVKQARGHGAGGRRISLDATRATFKHATGGPKQEQARMEVEAAEEHLVDSTETAINLMRSVLENPEPIKNLHALLRAQQAFHAEASEALASVLAEVEEQGTAAEAEWRKSRDQ</sequence>
<dbReference type="Pfam" id="PF10455">
    <property type="entry name" value="BAR_2"/>
    <property type="match status" value="1"/>
</dbReference>
<protein>
    <submittedName>
        <fullName evidence="1">BAR domain-containing family protein</fullName>
    </submittedName>
</protein>
<dbReference type="EMBL" id="SOZI01000045">
    <property type="protein sequence ID" value="TNY21339.1"/>
    <property type="molecule type" value="Genomic_DNA"/>
</dbReference>
<keyword evidence="2" id="KW-1185">Reference proteome</keyword>
<dbReference type="AlphaFoldDB" id="A0A5C5FYL4"/>
<dbReference type="InterPro" id="IPR018859">
    <property type="entry name" value="BAR_dom-cont"/>
</dbReference>
<proteinExistence type="predicted"/>
<dbReference type="Proteomes" id="UP000311382">
    <property type="component" value="Unassembled WGS sequence"/>
</dbReference>
<comment type="caution">
    <text evidence="1">The sequence shown here is derived from an EMBL/GenBank/DDBJ whole genome shotgun (WGS) entry which is preliminary data.</text>
</comment>
<evidence type="ECO:0000313" key="1">
    <source>
        <dbReference type="EMBL" id="TNY21339.1"/>
    </source>
</evidence>
<feature type="non-terminal residue" evidence="1">
    <location>
        <position position="1"/>
    </location>
</feature>